<dbReference type="InParanoid" id="D5G835"/>
<evidence type="ECO:0000313" key="6">
    <source>
        <dbReference type="Proteomes" id="UP000006911"/>
    </source>
</evidence>
<dbReference type="RefSeq" id="XP_002836487.1">
    <property type="nucleotide sequence ID" value="XM_002836441.1"/>
</dbReference>
<dbReference type="GeneID" id="9184151"/>
<dbReference type="InterPro" id="IPR056012">
    <property type="entry name" value="DUF7590"/>
</dbReference>
<feature type="domain" description="TRAFD1/XAF1 zinc finger" evidence="2">
    <location>
        <begin position="535"/>
        <end position="565"/>
    </location>
</feature>
<evidence type="ECO:0000259" key="3">
    <source>
        <dbReference type="Pfam" id="PF24503"/>
    </source>
</evidence>
<dbReference type="PANTHER" id="PTHR12555:SF15">
    <property type="entry name" value="FUSION DEGRADATION PROTEIN (UFD1), PUTATIVE (AFU_ORTHOLOGUE AFUA_4G04640)-RELATED"/>
    <property type="match status" value="1"/>
</dbReference>
<dbReference type="KEGG" id="tml:GSTUM_00002792001"/>
<gene>
    <name evidence="5" type="ORF">GSTUM_00002792001</name>
</gene>
<protein>
    <submittedName>
        <fullName evidence="5">(Perigord truffle) hypothetical protein</fullName>
    </submittedName>
</protein>
<organism evidence="5 6">
    <name type="scientific">Tuber melanosporum (strain Mel28)</name>
    <name type="common">Perigord black truffle</name>
    <dbReference type="NCBI Taxonomy" id="656061"/>
    <lineage>
        <taxon>Eukaryota</taxon>
        <taxon>Fungi</taxon>
        <taxon>Dikarya</taxon>
        <taxon>Ascomycota</taxon>
        <taxon>Pezizomycotina</taxon>
        <taxon>Pezizomycetes</taxon>
        <taxon>Pezizales</taxon>
        <taxon>Tuberaceae</taxon>
        <taxon>Tuber</taxon>
    </lineage>
</organism>
<dbReference type="HOGENOM" id="CLU_012913_0_0_1"/>
<dbReference type="STRING" id="656061.D5G835"/>
<evidence type="ECO:0000256" key="1">
    <source>
        <dbReference type="SAM" id="MobiDB-lite"/>
    </source>
</evidence>
<dbReference type="Pfam" id="PF23580">
    <property type="entry name" value="Znf_XAF1_N"/>
    <property type="match status" value="1"/>
</dbReference>
<sequence length="753" mass="83527">MASPVLHWSSQLSVLPSSEISSSLVGDKILLPQSALEQLLAAVSSTQSGSQPTPALTDTHPPQVDISWASAARHERPQPQLPHPLMFRLFNPRNNRFSHAAPLEFSAEEGKIGISPLLRDALGIDEDVEMKGAGEGELVEDEEKRITVVWKDLPRGTYVRLRPLEAGYDEEDWKALLERYLRVNFTTLTVGEILAIGGRTLAIGGKEKAEFRFLIDAMKPEEAVCIVDTDLEVDIEPLSEEQARETLKQRLARKSVGSSGGALKIGQPAKGGVLPGEYHFYELSEWDRKEPLVIELDEVDDGDEVDIFVTTSKHHHKPRQDEHAWGDSGSKYPKTIQINPTNIELVDVERIFIGVHGYAPLDIEEGGEQQAEEDNSPRPYSLRITQTEIQDTEAPTITTPPSPDYKQCRNCTQWVPTRTFILHENFCLRNNLVCPHCHQVSKRGAPNTHWHCQQCTAHGNNTPYSLRKHVSIYHTPRPCPACASSSSPYTAVNLPDLAIHRTTTCPEKLVLCRFCHLLLPQESSSNHAELLLLGLTHHELTCGGRTTNCHLCNRIVRMRDLDAHVRNHDLKRLSTPPPITCRNVNCARTTKGLRHPNPLGLCGSCFGPLYAPGYDPGDTALGRRLERRLIRQAITGCDRVWCRNEMCKTGRANLGIADDPAQGVGVAGVMPLIKKVVQDLKDGGGELGLCVDEGTQKRRHLAERIAVESVLEKDGGWDVCWVVAAVEEVSGAGEEEGAIRAWLDRNAVRRGER</sequence>
<dbReference type="AlphaFoldDB" id="D5G835"/>
<dbReference type="Proteomes" id="UP000006911">
    <property type="component" value="Unassembled WGS sequence"/>
</dbReference>
<name>D5G835_TUBMM</name>
<dbReference type="InterPro" id="IPR042299">
    <property type="entry name" value="Ufd1-like_Nn"/>
</dbReference>
<dbReference type="Pfam" id="PF21366">
    <property type="entry name" value="TRAFD1-XIAF1_ZnF"/>
    <property type="match status" value="1"/>
</dbReference>
<dbReference type="Pfam" id="PF24842">
    <property type="entry name" value="UFD1_N2"/>
    <property type="match status" value="1"/>
</dbReference>
<dbReference type="EMBL" id="FN430039">
    <property type="protein sequence ID" value="CAZ80678.1"/>
    <property type="molecule type" value="Genomic_DNA"/>
</dbReference>
<dbReference type="Gene3D" id="3.10.330.10">
    <property type="match status" value="1"/>
</dbReference>
<dbReference type="InterPro" id="IPR049439">
    <property type="entry name" value="TRAFD1-XIAF1_Znf"/>
</dbReference>
<feature type="region of interest" description="Disordered" evidence="1">
    <location>
        <begin position="312"/>
        <end position="333"/>
    </location>
</feature>
<dbReference type="Gene3D" id="2.40.40.50">
    <property type="entry name" value="Ubiquitin fusion degradation protein UFD1, N-terminal domain"/>
    <property type="match status" value="1"/>
</dbReference>
<feature type="domain" description="Ubiquitin fusion degradation protein UFD1 N-terminal subdomain 2" evidence="4">
    <location>
        <begin position="156"/>
        <end position="237"/>
    </location>
</feature>
<evidence type="ECO:0000259" key="4">
    <source>
        <dbReference type="Pfam" id="PF24842"/>
    </source>
</evidence>
<dbReference type="GO" id="GO:0006511">
    <property type="term" value="P:ubiquitin-dependent protein catabolic process"/>
    <property type="evidence" value="ECO:0007669"/>
    <property type="project" value="InterPro"/>
</dbReference>
<dbReference type="InterPro" id="IPR004854">
    <property type="entry name" value="Ufd1-like"/>
</dbReference>
<feature type="domain" description="DUF7590" evidence="3">
    <location>
        <begin position="258"/>
        <end position="387"/>
    </location>
</feature>
<evidence type="ECO:0000259" key="2">
    <source>
        <dbReference type="Pfam" id="PF21366"/>
    </source>
</evidence>
<dbReference type="GO" id="GO:0031593">
    <property type="term" value="F:polyubiquitin modification-dependent protein binding"/>
    <property type="evidence" value="ECO:0007669"/>
    <property type="project" value="TreeGrafter"/>
</dbReference>
<evidence type="ECO:0000313" key="5">
    <source>
        <dbReference type="EMBL" id="CAZ80678.1"/>
    </source>
</evidence>
<keyword evidence="6" id="KW-1185">Reference proteome</keyword>
<dbReference type="OMA" id="THLKHHE"/>
<dbReference type="Pfam" id="PF24503">
    <property type="entry name" value="DUF7590"/>
    <property type="match status" value="1"/>
</dbReference>
<proteinExistence type="predicted"/>
<dbReference type="InterPro" id="IPR055418">
    <property type="entry name" value="UFD1_N2"/>
</dbReference>
<dbReference type="eggNOG" id="KOG1816">
    <property type="taxonomic scope" value="Eukaryota"/>
</dbReference>
<reference evidence="5 6" key="1">
    <citation type="journal article" date="2010" name="Nature">
        <title>Perigord black truffle genome uncovers evolutionary origins and mechanisms of symbiosis.</title>
        <authorList>
            <person name="Martin F."/>
            <person name="Kohler A."/>
            <person name="Murat C."/>
            <person name="Balestrini R."/>
            <person name="Coutinho P.M."/>
            <person name="Jaillon O."/>
            <person name="Montanini B."/>
            <person name="Morin E."/>
            <person name="Noel B."/>
            <person name="Percudani R."/>
            <person name="Porcel B."/>
            <person name="Rubini A."/>
            <person name="Amicucci A."/>
            <person name="Amselem J."/>
            <person name="Anthouard V."/>
            <person name="Arcioni S."/>
            <person name="Artiguenave F."/>
            <person name="Aury J.M."/>
            <person name="Ballario P."/>
            <person name="Bolchi A."/>
            <person name="Brenna A."/>
            <person name="Brun A."/>
            <person name="Buee M."/>
            <person name="Cantarel B."/>
            <person name="Chevalier G."/>
            <person name="Couloux A."/>
            <person name="Da Silva C."/>
            <person name="Denoeud F."/>
            <person name="Duplessis S."/>
            <person name="Ghignone S."/>
            <person name="Hilselberger B."/>
            <person name="Iotti M."/>
            <person name="Marcais B."/>
            <person name="Mello A."/>
            <person name="Miranda M."/>
            <person name="Pacioni G."/>
            <person name="Quesneville H."/>
            <person name="Riccioni C."/>
            <person name="Ruotolo R."/>
            <person name="Splivallo R."/>
            <person name="Stocchi V."/>
            <person name="Tisserant E."/>
            <person name="Viscomi A.R."/>
            <person name="Zambonelli A."/>
            <person name="Zampieri E."/>
            <person name="Henrissat B."/>
            <person name="Lebrun M.H."/>
            <person name="Paolocci F."/>
            <person name="Bonfante P."/>
            <person name="Ottonello S."/>
            <person name="Wincker P."/>
        </authorList>
    </citation>
    <scope>NUCLEOTIDE SEQUENCE [LARGE SCALE GENOMIC DNA]</scope>
    <source>
        <strain evidence="5 6">Mel28</strain>
    </source>
</reference>
<dbReference type="GO" id="GO:0034098">
    <property type="term" value="C:VCP-NPL4-UFD1 AAA ATPase complex"/>
    <property type="evidence" value="ECO:0007669"/>
    <property type="project" value="TreeGrafter"/>
</dbReference>
<dbReference type="GO" id="GO:0036503">
    <property type="term" value="P:ERAD pathway"/>
    <property type="evidence" value="ECO:0007669"/>
    <property type="project" value="TreeGrafter"/>
</dbReference>
<dbReference type="PANTHER" id="PTHR12555">
    <property type="entry name" value="UBIQUITIN FUSION DEGRADATON PROTEIN 1"/>
    <property type="match status" value="1"/>
</dbReference>
<accession>D5G835</accession>